<evidence type="ECO:0000259" key="5">
    <source>
        <dbReference type="Pfam" id="PF22780"/>
    </source>
</evidence>
<organism evidence="6 7">
    <name type="scientific">Thermincola ferriacetica</name>
    <dbReference type="NCBI Taxonomy" id="281456"/>
    <lineage>
        <taxon>Bacteria</taxon>
        <taxon>Bacillati</taxon>
        <taxon>Bacillota</taxon>
        <taxon>Clostridia</taxon>
        <taxon>Eubacteriales</taxon>
        <taxon>Thermincolaceae</taxon>
        <taxon>Thermincola</taxon>
    </lineage>
</organism>
<reference evidence="7" key="1">
    <citation type="submission" date="2015-07" db="EMBL/GenBank/DDBJ databases">
        <title>Complete Genome of Thermincola ferriacetica strain Z-0001T.</title>
        <authorList>
            <person name="Lusk B."/>
            <person name="Badalamenti J.P."/>
            <person name="Parameswaran P."/>
            <person name="Bond D.R."/>
            <person name="Torres C.I."/>
        </authorList>
    </citation>
    <scope>NUCLEOTIDE SEQUENCE [LARGE SCALE GENOMIC DNA]</scope>
    <source>
        <strain evidence="7">Z-0001</strain>
    </source>
</reference>
<evidence type="ECO:0000259" key="4">
    <source>
        <dbReference type="Pfam" id="PF03486"/>
    </source>
</evidence>
<evidence type="ECO:0000256" key="2">
    <source>
        <dbReference type="ARBA" id="ARBA00022630"/>
    </source>
</evidence>
<dbReference type="InterPro" id="IPR055178">
    <property type="entry name" value="RsdA/BaiN/AoA(So)-like_dom"/>
</dbReference>
<dbReference type="Pfam" id="PF22780">
    <property type="entry name" value="HI0933_like_1st"/>
    <property type="match status" value="1"/>
</dbReference>
<keyword evidence="3" id="KW-0274">FAD</keyword>
<protein>
    <recommendedName>
        <fullName evidence="8">HI0933 family protein</fullName>
    </recommendedName>
</protein>
<evidence type="ECO:0000256" key="1">
    <source>
        <dbReference type="ARBA" id="ARBA00001974"/>
    </source>
</evidence>
<gene>
    <name evidence="6" type="ORF">Tfer_3099</name>
</gene>
<evidence type="ECO:0000256" key="3">
    <source>
        <dbReference type="ARBA" id="ARBA00022827"/>
    </source>
</evidence>
<dbReference type="Proteomes" id="UP000037175">
    <property type="component" value="Unassembled WGS sequence"/>
</dbReference>
<dbReference type="SUPFAM" id="SSF160996">
    <property type="entry name" value="HI0933 insert domain-like"/>
    <property type="match status" value="1"/>
</dbReference>
<evidence type="ECO:0000313" key="6">
    <source>
        <dbReference type="EMBL" id="KNZ68360.1"/>
    </source>
</evidence>
<dbReference type="InterPro" id="IPR057661">
    <property type="entry name" value="RsdA/BaiN/AoA(So)_Rossmann"/>
</dbReference>
<keyword evidence="7" id="KW-1185">Reference proteome</keyword>
<evidence type="ECO:0000313" key="7">
    <source>
        <dbReference type="Proteomes" id="UP000037175"/>
    </source>
</evidence>
<dbReference type="EMBL" id="LGTE01000034">
    <property type="protein sequence ID" value="KNZ68360.1"/>
    <property type="molecule type" value="Genomic_DNA"/>
</dbReference>
<evidence type="ECO:0008006" key="8">
    <source>
        <dbReference type="Google" id="ProtNLM"/>
    </source>
</evidence>
<dbReference type="InterPro" id="IPR004792">
    <property type="entry name" value="BaiN-like"/>
</dbReference>
<dbReference type="PRINTS" id="PR00411">
    <property type="entry name" value="PNDRDTASEI"/>
</dbReference>
<feature type="domain" description="RsdA/BaiN/AoA(So)-like Rossmann fold-like" evidence="4">
    <location>
        <begin position="3"/>
        <end position="407"/>
    </location>
</feature>
<dbReference type="PRINTS" id="PR00368">
    <property type="entry name" value="FADPNR"/>
</dbReference>
<dbReference type="PATRIC" id="fig|281456.6.peg.3249"/>
<dbReference type="InterPro" id="IPR036188">
    <property type="entry name" value="FAD/NAD-bd_sf"/>
</dbReference>
<dbReference type="InterPro" id="IPR023166">
    <property type="entry name" value="BaiN-like_dom_sf"/>
</dbReference>
<dbReference type="SUPFAM" id="SSF51905">
    <property type="entry name" value="FAD/NAD(P)-binding domain"/>
    <property type="match status" value="1"/>
</dbReference>
<dbReference type="RefSeq" id="WP_052219039.1">
    <property type="nucleotide sequence ID" value="NZ_LGTE01000034.1"/>
</dbReference>
<dbReference type="Gene3D" id="3.50.50.60">
    <property type="entry name" value="FAD/NAD(P)-binding domain"/>
    <property type="match status" value="1"/>
</dbReference>
<dbReference type="NCBIfam" id="TIGR00275">
    <property type="entry name" value="aminoacetone oxidase family FAD-binding enzyme"/>
    <property type="match status" value="1"/>
</dbReference>
<dbReference type="Gene3D" id="2.40.30.10">
    <property type="entry name" value="Translation factors"/>
    <property type="match status" value="1"/>
</dbReference>
<name>A0A0L6VYL8_9FIRM</name>
<dbReference type="PANTHER" id="PTHR42887:SF2">
    <property type="entry name" value="OS12G0638800 PROTEIN"/>
    <property type="match status" value="1"/>
</dbReference>
<dbReference type="Gene3D" id="1.10.8.260">
    <property type="entry name" value="HI0933 insert domain-like"/>
    <property type="match status" value="1"/>
</dbReference>
<comment type="cofactor">
    <cofactor evidence="1">
        <name>FAD</name>
        <dbReference type="ChEBI" id="CHEBI:57692"/>
    </cofactor>
</comment>
<feature type="domain" description="RsdA/BaiN/AoA(So)-like insert" evidence="5">
    <location>
        <begin position="191"/>
        <end position="354"/>
    </location>
</feature>
<accession>A0A0L6VYL8</accession>
<dbReference type="PANTHER" id="PTHR42887">
    <property type="entry name" value="OS12G0638800 PROTEIN"/>
    <property type="match status" value="1"/>
</dbReference>
<proteinExistence type="predicted"/>
<dbReference type="AlphaFoldDB" id="A0A0L6VYL8"/>
<keyword evidence="2" id="KW-0285">Flavoprotein</keyword>
<comment type="caution">
    <text evidence="6">The sequence shown here is derived from an EMBL/GenBank/DDBJ whole genome shotgun (WGS) entry which is preliminary data.</text>
</comment>
<dbReference type="Pfam" id="PF03486">
    <property type="entry name" value="HI0933_like"/>
    <property type="match status" value="1"/>
</dbReference>
<sequence>MKTVLVVGAGAAGLMAAGKAAEEGARVILFEKNKQPGKKILITGNGRCNLTNEANLHEFVKSFPGNGPFLYSAFSTFSNWDLISFFSERGLEVKLERGGRFFPVTDKAADVVAVLKKYCLEAGVEFRCGETVEEVIIRDSHVKGVKLAGGGEEPGNAVIIATGGMSYPSTGSTGDGYRMAEKAGHTIITPKPALVPLETREDWVKGLQGLTLQNVLIKVIAAGKPVGEKSGEMLFTHFGVSGPIILTLSRTVRENLELGQEVVLKINLKPAFTQEQLDNVILRDFEKNRRKQLNNSLGELLPGSLIPVIIRLSNIPGDKPVHQISKRERLKLLALIQGLTITISRSRPLRDAMVTAGGVSVKEINPKTMESKLVQGLYFAGEVIDIDGYTGGFNLQAAFSTGYVAGKAAGQM</sequence>